<reference evidence="7 8" key="1">
    <citation type="submission" date="2019-12" db="EMBL/GenBank/DDBJ databases">
        <authorList>
            <person name="Floudas D."/>
            <person name="Bentzer J."/>
            <person name="Ahren D."/>
            <person name="Johansson T."/>
            <person name="Persson P."/>
            <person name="Tunlid A."/>
        </authorList>
    </citation>
    <scope>NUCLEOTIDE SEQUENCE [LARGE SCALE GENOMIC DNA]</scope>
    <source>
        <strain evidence="7 8">CBS 102.39</strain>
    </source>
</reference>
<keyword evidence="8" id="KW-1185">Reference proteome</keyword>
<dbReference type="Proteomes" id="UP000521872">
    <property type="component" value="Unassembled WGS sequence"/>
</dbReference>
<keyword evidence="2 6" id="KW-0812">Transmembrane</keyword>
<keyword evidence="4 6" id="KW-0472">Membrane</keyword>
<dbReference type="SUPFAM" id="SSF103473">
    <property type="entry name" value="MFS general substrate transporter"/>
    <property type="match status" value="1"/>
</dbReference>
<feature type="transmembrane region" description="Helical" evidence="6">
    <location>
        <begin position="118"/>
        <end position="140"/>
    </location>
</feature>
<dbReference type="AlphaFoldDB" id="A0A8H4VMI7"/>
<dbReference type="EMBL" id="JAACJL010000032">
    <property type="protein sequence ID" value="KAF4616166.1"/>
    <property type="molecule type" value="Genomic_DNA"/>
</dbReference>
<accession>A0A8H4VMI7</accession>
<dbReference type="InterPro" id="IPR011701">
    <property type="entry name" value="MFS"/>
</dbReference>
<comment type="subcellular location">
    <subcellularLocation>
        <location evidence="1">Membrane</location>
        <topology evidence="1">Multi-pass membrane protein</topology>
    </subcellularLocation>
</comment>
<evidence type="ECO:0000256" key="3">
    <source>
        <dbReference type="ARBA" id="ARBA00022989"/>
    </source>
</evidence>
<sequence length="617" mass="68287">MDGRARNFLVSVLHFDDSQFPVDDRGVNMQEETKVERSSSSSEGTRSLPPPDVDIYILHEQRAGRLVLDPAEARKEFGEEIASRLKLSPDGKYVLWPQPTNDPADPQNWSENRKNFQLFIVVLAAIVPDFDSGIGVASLFALSRQYHTTTGVINDLTTNWSLFLAGWSGIFFVMLMRRYGRLSTLFWTQLLSLGFLVGATFAPTLKVFAAMRCLTAFFGICAQVTGLYTITDLFPFHLQARKINFWTMACILSPHLSPLVFGFLIARASWRWAYGIGCMYSLGVLLLIIFFLDESMYIRQSHGKPISVTPKGNAFARRLKDIIGITGVRAAKADPSWREVLLAPLRIVWRPHLFLMLVFQVRASQSFIPATKVMARQAVAFGFSIGINVTITVFLQSPPPFGFGFTITVVSGIYATPVVAVVIGELLGRYLNDFFMVQKIKRNKGVFEAEARLWTCYIGVLLYVFGFVVLGSALQNHLNVAAVIVGWAVAQIAVLLITVPAYAYCSDCFPHQQGEISGLLSLARTLGGFSVAFYEVPWAERNGALQTLGCEAASFLSCNGKVVIYGPIFRRRTEPTDKGAGCMTRAQVVTITGTIKMLVEVVAAASGVRRVMGNTER</sequence>
<feature type="transmembrane region" description="Helical" evidence="6">
    <location>
        <begin position="243"/>
        <end position="266"/>
    </location>
</feature>
<dbReference type="Pfam" id="PF07690">
    <property type="entry name" value="MFS_1"/>
    <property type="match status" value="1"/>
</dbReference>
<evidence type="ECO:0000313" key="7">
    <source>
        <dbReference type="EMBL" id="KAF4616166.1"/>
    </source>
</evidence>
<keyword evidence="3 6" id="KW-1133">Transmembrane helix</keyword>
<dbReference type="GO" id="GO:0005886">
    <property type="term" value="C:plasma membrane"/>
    <property type="evidence" value="ECO:0007669"/>
    <property type="project" value="TreeGrafter"/>
</dbReference>
<gene>
    <name evidence="7" type="ORF">D9613_011420</name>
</gene>
<evidence type="ECO:0000256" key="5">
    <source>
        <dbReference type="SAM" id="MobiDB-lite"/>
    </source>
</evidence>
<dbReference type="Gene3D" id="1.20.1250.20">
    <property type="entry name" value="MFS general substrate transporter like domains"/>
    <property type="match status" value="1"/>
</dbReference>
<feature type="transmembrane region" description="Helical" evidence="6">
    <location>
        <begin position="453"/>
        <end position="474"/>
    </location>
</feature>
<name>A0A8H4VMI7_9AGAR</name>
<organism evidence="7 8">
    <name type="scientific">Agrocybe pediades</name>
    <dbReference type="NCBI Taxonomy" id="84607"/>
    <lineage>
        <taxon>Eukaryota</taxon>
        <taxon>Fungi</taxon>
        <taxon>Dikarya</taxon>
        <taxon>Basidiomycota</taxon>
        <taxon>Agaricomycotina</taxon>
        <taxon>Agaricomycetes</taxon>
        <taxon>Agaricomycetidae</taxon>
        <taxon>Agaricales</taxon>
        <taxon>Agaricineae</taxon>
        <taxon>Strophariaceae</taxon>
        <taxon>Agrocybe</taxon>
    </lineage>
</organism>
<evidence type="ECO:0000256" key="1">
    <source>
        <dbReference type="ARBA" id="ARBA00004141"/>
    </source>
</evidence>
<feature type="transmembrane region" description="Helical" evidence="6">
    <location>
        <begin position="184"/>
        <end position="203"/>
    </location>
</feature>
<evidence type="ECO:0008006" key="9">
    <source>
        <dbReference type="Google" id="ProtNLM"/>
    </source>
</evidence>
<dbReference type="Gene3D" id="1.20.1720.10">
    <property type="entry name" value="Multidrug resistance protein D"/>
    <property type="match status" value="1"/>
</dbReference>
<dbReference type="PANTHER" id="PTHR23502:SF22">
    <property type="entry name" value="MAJOR FACILITATOR SUPERFAMILY (MFS) PROFILE DOMAIN-CONTAINING PROTEIN"/>
    <property type="match status" value="1"/>
</dbReference>
<dbReference type="PANTHER" id="PTHR23502">
    <property type="entry name" value="MAJOR FACILITATOR SUPERFAMILY"/>
    <property type="match status" value="1"/>
</dbReference>
<feature type="transmembrane region" description="Helical" evidence="6">
    <location>
        <begin position="160"/>
        <end position="177"/>
    </location>
</feature>
<evidence type="ECO:0000256" key="2">
    <source>
        <dbReference type="ARBA" id="ARBA00022692"/>
    </source>
</evidence>
<feature type="compositionally biased region" description="Basic and acidic residues" evidence="5">
    <location>
        <begin position="21"/>
        <end position="37"/>
    </location>
</feature>
<proteinExistence type="predicted"/>
<feature type="transmembrane region" description="Helical" evidence="6">
    <location>
        <begin position="378"/>
        <end position="397"/>
    </location>
</feature>
<evidence type="ECO:0000256" key="6">
    <source>
        <dbReference type="SAM" id="Phobius"/>
    </source>
</evidence>
<feature type="region of interest" description="Disordered" evidence="5">
    <location>
        <begin position="21"/>
        <end position="51"/>
    </location>
</feature>
<comment type="caution">
    <text evidence="7">The sequence shown here is derived from an EMBL/GenBank/DDBJ whole genome shotgun (WGS) entry which is preliminary data.</text>
</comment>
<feature type="transmembrane region" description="Helical" evidence="6">
    <location>
        <begin position="480"/>
        <end position="504"/>
    </location>
</feature>
<evidence type="ECO:0000256" key="4">
    <source>
        <dbReference type="ARBA" id="ARBA00023136"/>
    </source>
</evidence>
<feature type="transmembrane region" description="Helical" evidence="6">
    <location>
        <begin position="272"/>
        <end position="292"/>
    </location>
</feature>
<protein>
    <recommendedName>
        <fullName evidence="9">MFS general substrate transporter</fullName>
    </recommendedName>
</protein>
<dbReference type="GO" id="GO:0022857">
    <property type="term" value="F:transmembrane transporter activity"/>
    <property type="evidence" value="ECO:0007669"/>
    <property type="project" value="InterPro"/>
</dbReference>
<dbReference type="InterPro" id="IPR036259">
    <property type="entry name" value="MFS_trans_sf"/>
</dbReference>
<feature type="transmembrane region" description="Helical" evidence="6">
    <location>
        <begin position="209"/>
        <end position="231"/>
    </location>
</feature>
<feature type="transmembrane region" description="Helical" evidence="6">
    <location>
        <begin position="403"/>
        <end position="432"/>
    </location>
</feature>
<evidence type="ECO:0000313" key="8">
    <source>
        <dbReference type="Proteomes" id="UP000521872"/>
    </source>
</evidence>